<protein>
    <submittedName>
        <fullName evidence="1">Uncharacterized protein</fullName>
    </submittedName>
</protein>
<proteinExistence type="predicted"/>
<sequence length="44" mass="5489">MKDWYLKMFRESPRLDDKKNYAKMAGIKFDVKNYIVKVYLREKK</sequence>
<name>A0AAX4J5R9_9CAUD</name>
<dbReference type="Proteomes" id="UP001432163">
    <property type="component" value="Segment"/>
</dbReference>
<dbReference type="EMBL" id="OR813779">
    <property type="protein sequence ID" value="WRQ13060.1"/>
    <property type="molecule type" value="Genomic_DNA"/>
</dbReference>
<evidence type="ECO:0000313" key="2">
    <source>
        <dbReference type="Proteomes" id="UP001432163"/>
    </source>
</evidence>
<reference evidence="1" key="1">
    <citation type="submission" date="2023-11" db="EMBL/GenBank/DDBJ databases">
        <title>Complete genome sequence of Vibrio virus vB_VpM-pA2SJ1.</title>
        <authorList>
            <person name="Lim S.J."/>
            <person name="Park S.Y."/>
            <person name="Kim J.H."/>
        </authorList>
    </citation>
    <scope>NUCLEOTIDE SEQUENCE</scope>
</reference>
<organism evidence="1 2">
    <name type="scientific">Vibrio phage vB_VpM-pA2SJ1</name>
    <dbReference type="NCBI Taxonomy" id="3095964"/>
    <lineage>
        <taxon>Viruses</taxon>
        <taxon>Duplodnaviria</taxon>
        <taxon>Heunggongvirae</taxon>
        <taxon>Uroviricota</taxon>
        <taxon>Caudoviricetes</taxon>
    </lineage>
</organism>
<evidence type="ECO:0000313" key="1">
    <source>
        <dbReference type="EMBL" id="WRQ13060.1"/>
    </source>
</evidence>
<accession>A0AAX4J5R9</accession>